<feature type="compositionally biased region" description="Polar residues" evidence="3">
    <location>
        <begin position="9"/>
        <end position="19"/>
    </location>
</feature>
<evidence type="ECO:0000313" key="6">
    <source>
        <dbReference type="Proteomes" id="UP000249169"/>
    </source>
</evidence>
<evidence type="ECO:0000313" key="5">
    <source>
        <dbReference type="EMBL" id="RAL20714.1"/>
    </source>
</evidence>
<evidence type="ECO:0000256" key="1">
    <source>
        <dbReference type="ARBA" id="ARBA00022670"/>
    </source>
</evidence>
<dbReference type="InterPro" id="IPR008979">
    <property type="entry name" value="Galactose-bd-like_sf"/>
</dbReference>
<dbReference type="GO" id="GO:0006508">
    <property type="term" value="P:proteolysis"/>
    <property type="evidence" value="ECO:0007669"/>
    <property type="project" value="UniProtKB-KW"/>
</dbReference>
<evidence type="ECO:0000259" key="4">
    <source>
        <dbReference type="PROSITE" id="PS51829"/>
    </source>
</evidence>
<feature type="domain" description="P/Homo B" evidence="4">
    <location>
        <begin position="681"/>
        <end position="806"/>
    </location>
</feature>
<dbReference type="GO" id="GO:0004252">
    <property type="term" value="F:serine-type endopeptidase activity"/>
    <property type="evidence" value="ECO:0007669"/>
    <property type="project" value="InterPro"/>
</dbReference>
<proteinExistence type="predicted"/>
<reference evidence="5 6" key="1">
    <citation type="submission" date="2018-05" db="EMBL/GenBank/DDBJ databases">
        <title>Lujinxingia marina gen. nov. sp. nov., a new facultative anaerobic member of the class Deltaproteobacteria, and proposal of Lujinxingaceae fam. nov.</title>
        <authorList>
            <person name="Li C.-M."/>
        </authorList>
    </citation>
    <scope>NUCLEOTIDE SEQUENCE [LARGE SCALE GENOMIC DNA]</scope>
    <source>
        <strain evidence="5 6">B210</strain>
    </source>
</reference>
<dbReference type="SUPFAM" id="SSF57184">
    <property type="entry name" value="Growth factor receptor domain"/>
    <property type="match status" value="1"/>
</dbReference>
<organism evidence="5 6">
    <name type="scientific">Lujinxingia litoralis</name>
    <dbReference type="NCBI Taxonomy" id="2211119"/>
    <lineage>
        <taxon>Bacteria</taxon>
        <taxon>Deltaproteobacteria</taxon>
        <taxon>Bradymonadales</taxon>
        <taxon>Lujinxingiaceae</taxon>
        <taxon>Lujinxingia</taxon>
    </lineage>
</organism>
<feature type="region of interest" description="Disordered" evidence="3">
    <location>
        <begin position="1"/>
        <end position="25"/>
    </location>
</feature>
<dbReference type="SUPFAM" id="SSF49785">
    <property type="entry name" value="Galactose-binding domain-like"/>
    <property type="match status" value="1"/>
</dbReference>
<keyword evidence="6" id="KW-1185">Reference proteome</keyword>
<gene>
    <name evidence="5" type="ORF">DL240_15465</name>
</gene>
<dbReference type="Proteomes" id="UP000249169">
    <property type="component" value="Unassembled WGS sequence"/>
</dbReference>
<comment type="caution">
    <text evidence="5">The sequence shown here is derived from an EMBL/GenBank/DDBJ whole genome shotgun (WGS) entry which is preliminary data.</text>
</comment>
<dbReference type="Gene3D" id="2.60.120.260">
    <property type="entry name" value="Galactose-binding domain-like"/>
    <property type="match status" value="1"/>
</dbReference>
<dbReference type="InterPro" id="IPR009030">
    <property type="entry name" value="Growth_fac_rcpt_cys_sf"/>
</dbReference>
<evidence type="ECO:0000256" key="3">
    <source>
        <dbReference type="SAM" id="MobiDB-lite"/>
    </source>
</evidence>
<dbReference type="AlphaFoldDB" id="A0A328C6U3"/>
<dbReference type="PROSITE" id="PS51829">
    <property type="entry name" value="P_HOMO_B"/>
    <property type="match status" value="1"/>
</dbReference>
<dbReference type="Pfam" id="PF01483">
    <property type="entry name" value="P_proprotein"/>
    <property type="match status" value="1"/>
</dbReference>
<keyword evidence="2" id="KW-0378">Hydrolase</keyword>
<keyword evidence="1" id="KW-0645">Protease</keyword>
<evidence type="ECO:0000256" key="2">
    <source>
        <dbReference type="ARBA" id="ARBA00022801"/>
    </source>
</evidence>
<dbReference type="EMBL" id="QHKO01000008">
    <property type="protein sequence ID" value="RAL20714.1"/>
    <property type="molecule type" value="Genomic_DNA"/>
</dbReference>
<sequence length="806" mass="84838">MSRVELTERSTAGASTSPAESDLNRHRAYTRARCTIINIRKPQSSREIRYMRTLTKLSALALLAASAMACGGDGGTNVEQRECGPGTVLVDGQCEVDESNCGEGAVLNADGQCEATDAICGDNTVYDTALGRCVPTQGIQCAEGTIEVDGQCLPENTIECDEGTVVANNQCVPAEDICGEGTEADGQDRCRPAEEACGEGTTFDVATRTCVPTSQLSCGAGTITIDGVCRLRSAVVDELAAQGTLDLDAEAGAPLELVAGEQVIFTGNIDAPEVVDGEYVQDLDNLSITGTAGQWIRVAIHANGMPEPGFVFMEEVEAPADSEVEEPVLPFSRTSDAGAGLDFSREIVIPADGTYALNVGPIAQLLELAGPAGGEDWGYVGTIELIDAPAPTAIELAADGINGDVRHLTENFYAVSNAQLDDPYITFTNFEADAQAEVQIWSDAQTLVEALPVTGTSLSFNAPSEEFFILVDRVTSSGPATRYSATFEQGQELEAETSFSQEVSLSAGQYVRVTQWNDAGESLPASISAGEEALASTSSLALRTANSGTRGLYYLANESITATVDIENDTTETIVSVFNVSVIDALAIGDVEEDFDVDRELVLTPGQRDYAKVNYLSEGYRLISTDADVELTLFGADGSEVLSGSGTLAGQLPAGEYVLLLEANSELASYSLTGDFFNTTVVSETSTPNLSIPDRITEFVSSTIAIDSCLTVLDVSIDVEITHTYRGDLYVNLIAPSGEEYALHDRTGSGTDNIYGNYPGDFNPADSLTPLVGSSGNGNWKLAVADGGSGDTGTLDSWTLNLVCAQ</sequence>
<accession>A0A328C6U3</accession>
<protein>
    <recommendedName>
        <fullName evidence="4">P/Homo B domain-containing protein</fullName>
    </recommendedName>
</protein>
<dbReference type="InterPro" id="IPR002884">
    <property type="entry name" value="P_dom"/>
</dbReference>
<name>A0A328C6U3_9DELT</name>